<dbReference type="AlphaFoldDB" id="A0ABD6DDQ0"/>
<feature type="region of interest" description="Disordered" evidence="1">
    <location>
        <begin position="18"/>
        <end position="62"/>
    </location>
</feature>
<accession>A0ABD6DDQ0</accession>
<dbReference type="RefSeq" id="WP_256399409.1">
    <property type="nucleotide sequence ID" value="NZ_JANHJR010000002.1"/>
</dbReference>
<keyword evidence="3" id="KW-1185">Reference proteome</keyword>
<evidence type="ECO:0000313" key="2">
    <source>
        <dbReference type="EMBL" id="MFD1644126.1"/>
    </source>
</evidence>
<protein>
    <recommendedName>
        <fullName evidence="4">Secreted protein</fullName>
    </recommendedName>
</protein>
<dbReference type="EMBL" id="JBHUDO010000001">
    <property type="protein sequence ID" value="MFD1644126.1"/>
    <property type="molecule type" value="Genomic_DNA"/>
</dbReference>
<reference evidence="2 3" key="1">
    <citation type="journal article" date="2019" name="Int. J. Syst. Evol. Microbiol.">
        <title>The Global Catalogue of Microorganisms (GCM) 10K type strain sequencing project: providing services to taxonomists for standard genome sequencing and annotation.</title>
        <authorList>
            <consortium name="The Broad Institute Genomics Platform"/>
            <consortium name="The Broad Institute Genome Sequencing Center for Infectious Disease"/>
            <person name="Wu L."/>
            <person name="Ma J."/>
        </authorList>
    </citation>
    <scope>NUCLEOTIDE SEQUENCE [LARGE SCALE GENOMIC DNA]</scope>
    <source>
        <strain evidence="2 3">CGMCC 1.10390</strain>
    </source>
</reference>
<comment type="caution">
    <text evidence="2">The sequence shown here is derived from an EMBL/GenBank/DDBJ whole genome shotgun (WGS) entry which is preliminary data.</text>
</comment>
<evidence type="ECO:0008006" key="4">
    <source>
        <dbReference type="Google" id="ProtNLM"/>
    </source>
</evidence>
<feature type="compositionally biased region" description="Low complexity" evidence="1">
    <location>
        <begin position="29"/>
        <end position="60"/>
    </location>
</feature>
<name>A0ABD6DDQ0_9EURY</name>
<gene>
    <name evidence="2" type="ORF">ACFSBL_00350</name>
</gene>
<dbReference type="Proteomes" id="UP001597034">
    <property type="component" value="Unassembled WGS sequence"/>
</dbReference>
<evidence type="ECO:0000256" key="1">
    <source>
        <dbReference type="SAM" id="MobiDB-lite"/>
    </source>
</evidence>
<evidence type="ECO:0000313" key="3">
    <source>
        <dbReference type="Proteomes" id="UP001597034"/>
    </source>
</evidence>
<sequence length="226" mass="24407">MDRRRLLASLGLVALPGCSALDGSETEAETTSATTTTPTETTAAPTATPTAEPTATAEPPDSIADANISFHVETLREATSEHPAEIEIGVTNEGRPRDLNFIGSAPLSAPFVGDVPESEGLLLHPHTIHNSFISDENGDREVNVVPDSRNGECWNRIDVPSSPPNNAFQITLDTDKAFTNTYSVLVNDRRDCVPAGEYTFESEFQIPDDGLVEFTWEFSLTYPVTV</sequence>
<proteinExistence type="predicted"/>
<organism evidence="2 3">
    <name type="scientific">Haloarchaeobius litoreus</name>
    <dbReference type="NCBI Taxonomy" id="755306"/>
    <lineage>
        <taxon>Archaea</taxon>
        <taxon>Methanobacteriati</taxon>
        <taxon>Methanobacteriota</taxon>
        <taxon>Stenosarchaea group</taxon>
        <taxon>Halobacteria</taxon>
        <taxon>Halobacteriales</taxon>
        <taxon>Halorubellaceae</taxon>
        <taxon>Haloarchaeobius</taxon>
    </lineage>
</organism>